<dbReference type="InterPro" id="IPR000683">
    <property type="entry name" value="Gfo/Idh/MocA-like_OxRdtase_N"/>
</dbReference>
<gene>
    <name evidence="3" type="ORF">BSZ32_09575</name>
</gene>
<evidence type="ECO:0000259" key="2">
    <source>
        <dbReference type="Pfam" id="PF22725"/>
    </source>
</evidence>
<dbReference type="InterPro" id="IPR055170">
    <property type="entry name" value="GFO_IDH_MocA-like_dom"/>
</dbReference>
<accession>A0A2S7U142</accession>
<feature type="domain" description="GFO/IDH/MocA-like oxidoreductase" evidence="2">
    <location>
        <begin position="147"/>
        <end position="236"/>
    </location>
</feature>
<dbReference type="Gene3D" id="3.40.50.720">
    <property type="entry name" value="NAD(P)-binding Rossmann-like Domain"/>
    <property type="match status" value="1"/>
</dbReference>
<comment type="caution">
    <text evidence="3">The sequence shown here is derived from an EMBL/GenBank/DDBJ whole genome shotgun (WGS) entry which is preliminary data.</text>
</comment>
<keyword evidence="4" id="KW-1185">Reference proteome</keyword>
<dbReference type="SUPFAM" id="SSF51735">
    <property type="entry name" value="NAD(P)-binding Rossmann-fold domains"/>
    <property type="match status" value="1"/>
</dbReference>
<feature type="domain" description="Gfo/Idh/MocA-like oxidoreductase N-terminal" evidence="1">
    <location>
        <begin position="4"/>
        <end position="122"/>
    </location>
</feature>
<dbReference type="PANTHER" id="PTHR43249">
    <property type="entry name" value="UDP-N-ACETYL-2-AMINO-2-DEOXY-D-GLUCURONATE OXIDASE"/>
    <property type="match status" value="1"/>
</dbReference>
<dbReference type="Proteomes" id="UP000239907">
    <property type="component" value="Unassembled WGS sequence"/>
</dbReference>
<sequence>MTSKIAFIGSGFAQQHMLALAQIPSAEVVAICSRNESTAQALIGTSAVRYYPFNNYLEMLKKEQLDAVYICLPPHLHGDIEIACAEHVKGLFIEKPIALNLDLASRLSDTFKNAGNVVSVGYMNRYRHNILKAKEYFSKDPAILFNSAWSGELPPPYWWRRRELSGGQLTEQATHLIDSIRYISGEIKEVQALSTRGFINDVDDFNVDDALVMNFQLESGAIGTVQTSCFTKQHGGGALGIYLEMASREKTFRFSEHCMDLKIQHSAAHTEELISIDNPLLAENRAFLTALKSDSHAGIHSTFDDAIESLKVSIAADLSIQESRPVTISSL</sequence>
<dbReference type="GO" id="GO:0000166">
    <property type="term" value="F:nucleotide binding"/>
    <property type="evidence" value="ECO:0007669"/>
    <property type="project" value="InterPro"/>
</dbReference>
<reference evidence="3 4" key="1">
    <citation type="submission" date="2016-12" db="EMBL/GenBank/DDBJ databases">
        <title>Study of bacterial adaptation to deep sea.</title>
        <authorList>
            <person name="Song J."/>
            <person name="Yoshizawa S."/>
            <person name="Kogure K."/>
        </authorList>
    </citation>
    <scope>NUCLEOTIDE SEQUENCE [LARGE SCALE GENOMIC DNA]</scope>
    <source>
        <strain evidence="3 4">SAORIC-165</strain>
    </source>
</reference>
<dbReference type="OrthoDB" id="9815825at2"/>
<evidence type="ECO:0008006" key="5">
    <source>
        <dbReference type="Google" id="ProtNLM"/>
    </source>
</evidence>
<dbReference type="RefSeq" id="WP_105043219.1">
    <property type="nucleotide sequence ID" value="NZ_MQWA01000001.1"/>
</dbReference>
<evidence type="ECO:0000313" key="3">
    <source>
        <dbReference type="EMBL" id="PQJ28725.1"/>
    </source>
</evidence>
<proteinExistence type="predicted"/>
<evidence type="ECO:0000313" key="4">
    <source>
        <dbReference type="Proteomes" id="UP000239907"/>
    </source>
</evidence>
<dbReference type="EMBL" id="MQWA01000001">
    <property type="protein sequence ID" value="PQJ28725.1"/>
    <property type="molecule type" value="Genomic_DNA"/>
</dbReference>
<dbReference type="SUPFAM" id="SSF55347">
    <property type="entry name" value="Glyceraldehyde-3-phosphate dehydrogenase-like, C-terminal domain"/>
    <property type="match status" value="1"/>
</dbReference>
<name>A0A2S7U142_9BACT</name>
<dbReference type="Pfam" id="PF01408">
    <property type="entry name" value="GFO_IDH_MocA"/>
    <property type="match status" value="1"/>
</dbReference>
<dbReference type="InterPro" id="IPR036291">
    <property type="entry name" value="NAD(P)-bd_dom_sf"/>
</dbReference>
<dbReference type="AlphaFoldDB" id="A0A2S7U142"/>
<organism evidence="3 4">
    <name type="scientific">Rubritalea profundi</name>
    <dbReference type="NCBI Taxonomy" id="1658618"/>
    <lineage>
        <taxon>Bacteria</taxon>
        <taxon>Pseudomonadati</taxon>
        <taxon>Verrucomicrobiota</taxon>
        <taxon>Verrucomicrobiia</taxon>
        <taxon>Verrucomicrobiales</taxon>
        <taxon>Rubritaleaceae</taxon>
        <taxon>Rubritalea</taxon>
    </lineage>
</organism>
<dbReference type="InterPro" id="IPR052515">
    <property type="entry name" value="Gfo/Idh/MocA_Oxidoreductase"/>
</dbReference>
<dbReference type="PANTHER" id="PTHR43249:SF1">
    <property type="entry name" value="D-GLUCOSIDE 3-DEHYDROGENASE"/>
    <property type="match status" value="1"/>
</dbReference>
<evidence type="ECO:0000259" key="1">
    <source>
        <dbReference type="Pfam" id="PF01408"/>
    </source>
</evidence>
<protein>
    <recommendedName>
        <fullName evidence="5">Gfo/Idh/MocA-like oxidoreductase N-terminal domain-containing protein</fullName>
    </recommendedName>
</protein>
<dbReference type="Pfam" id="PF22725">
    <property type="entry name" value="GFO_IDH_MocA_C3"/>
    <property type="match status" value="1"/>
</dbReference>
<dbReference type="Gene3D" id="3.30.360.10">
    <property type="entry name" value="Dihydrodipicolinate Reductase, domain 2"/>
    <property type="match status" value="1"/>
</dbReference>